<feature type="compositionally biased region" description="Polar residues" evidence="2">
    <location>
        <begin position="147"/>
        <end position="163"/>
    </location>
</feature>
<feature type="coiled-coil region" evidence="1">
    <location>
        <begin position="40"/>
        <end position="71"/>
    </location>
</feature>
<feature type="compositionally biased region" description="Polar residues" evidence="2">
    <location>
        <begin position="181"/>
        <end position="201"/>
    </location>
</feature>
<organism evidence="3 4">
    <name type="scientific">Dreissena polymorpha</name>
    <name type="common">Zebra mussel</name>
    <name type="synonym">Mytilus polymorpha</name>
    <dbReference type="NCBI Taxonomy" id="45954"/>
    <lineage>
        <taxon>Eukaryota</taxon>
        <taxon>Metazoa</taxon>
        <taxon>Spiralia</taxon>
        <taxon>Lophotrochozoa</taxon>
        <taxon>Mollusca</taxon>
        <taxon>Bivalvia</taxon>
        <taxon>Autobranchia</taxon>
        <taxon>Heteroconchia</taxon>
        <taxon>Euheterodonta</taxon>
        <taxon>Imparidentia</taxon>
        <taxon>Neoheterodontei</taxon>
        <taxon>Myida</taxon>
        <taxon>Dreissenoidea</taxon>
        <taxon>Dreissenidae</taxon>
        <taxon>Dreissena</taxon>
    </lineage>
</organism>
<dbReference type="Proteomes" id="UP000828390">
    <property type="component" value="Unassembled WGS sequence"/>
</dbReference>
<sequence>MSGMSHLEPKFRGMRRNNAQTVKVEEKRLQKLLDFIDTRMQDQRSKLRRQIEDVQQTADELEQKRHKATLQVLKNYFEVTSGRIRNPYLNSIHEERMAGVLSEPSLATVPEVDAEILAKPRSMYDRITRGFDSSRLPLIAPKQRGIINQQQSVSLPASLPNSTRSDESSTPRVVVTPRGTPGSTPRNLSTPSDSAEDTQFTEPKKPFPLKREPHIKHHQNGVHVVYDKPPLQTSIETGTNKKDNAPLHRNGIRKEDKNNNYEEVNGHVYQKGLLKPTSMLNQFMEEEREPPTPRLGDVIASKNGLSRHSSLKRPIKSSMAMSMTSLSELQPNRKQQAASKLKHALKGHSSFRIQR</sequence>
<comment type="caution">
    <text evidence="3">The sequence shown here is derived from an EMBL/GenBank/DDBJ whole genome shotgun (WGS) entry which is preliminary data.</text>
</comment>
<name>A0A9D4L8R6_DREPO</name>
<accession>A0A9D4L8R6</accession>
<reference evidence="3" key="1">
    <citation type="journal article" date="2019" name="bioRxiv">
        <title>The Genome of the Zebra Mussel, Dreissena polymorpha: A Resource for Invasive Species Research.</title>
        <authorList>
            <person name="McCartney M.A."/>
            <person name="Auch B."/>
            <person name="Kono T."/>
            <person name="Mallez S."/>
            <person name="Zhang Y."/>
            <person name="Obille A."/>
            <person name="Becker A."/>
            <person name="Abrahante J.E."/>
            <person name="Garbe J."/>
            <person name="Badalamenti J.P."/>
            <person name="Herman A."/>
            <person name="Mangelson H."/>
            <person name="Liachko I."/>
            <person name="Sullivan S."/>
            <person name="Sone E.D."/>
            <person name="Koren S."/>
            <person name="Silverstein K.A.T."/>
            <person name="Beckman K.B."/>
            <person name="Gohl D.M."/>
        </authorList>
    </citation>
    <scope>NUCLEOTIDE SEQUENCE</scope>
    <source>
        <strain evidence="3">Duluth1</strain>
        <tissue evidence="3">Whole animal</tissue>
    </source>
</reference>
<feature type="region of interest" description="Disordered" evidence="2">
    <location>
        <begin position="147"/>
        <end position="212"/>
    </location>
</feature>
<feature type="compositionally biased region" description="Basic and acidic residues" evidence="2">
    <location>
        <begin position="202"/>
        <end position="212"/>
    </location>
</feature>
<protein>
    <submittedName>
        <fullName evidence="3">Uncharacterized protein</fullName>
    </submittedName>
</protein>
<evidence type="ECO:0000313" key="4">
    <source>
        <dbReference type="Proteomes" id="UP000828390"/>
    </source>
</evidence>
<keyword evidence="4" id="KW-1185">Reference proteome</keyword>
<feature type="region of interest" description="Disordered" evidence="2">
    <location>
        <begin position="324"/>
        <end position="355"/>
    </location>
</feature>
<gene>
    <name evidence="3" type="ORF">DPMN_096646</name>
</gene>
<feature type="compositionally biased region" description="Polar residues" evidence="2">
    <location>
        <begin position="324"/>
        <end position="338"/>
    </location>
</feature>
<reference evidence="3" key="2">
    <citation type="submission" date="2020-11" db="EMBL/GenBank/DDBJ databases">
        <authorList>
            <person name="McCartney M.A."/>
            <person name="Auch B."/>
            <person name="Kono T."/>
            <person name="Mallez S."/>
            <person name="Becker A."/>
            <person name="Gohl D.M."/>
            <person name="Silverstein K.A.T."/>
            <person name="Koren S."/>
            <person name="Bechman K.B."/>
            <person name="Herman A."/>
            <person name="Abrahante J.E."/>
            <person name="Garbe J."/>
        </authorList>
    </citation>
    <scope>NUCLEOTIDE SEQUENCE</scope>
    <source>
        <strain evidence="3">Duluth1</strain>
        <tissue evidence="3">Whole animal</tissue>
    </source>
</reference>
<evidence type="ECO:0000313" key="3">
    <source>
        <dbReference type="EMBL" id="KAH3854107.1"/>
    </source>
</evidence>
<dbReference type="EMBL" id="JAIWYP010000003">
    <property type="protein sequence ID" value="KAH3854107.1"/>
    <property type="molecule type" value="Genomic_DNA"/>
</dbReference>
<dbReference type="AlphaFoldDB" id="A0A9D4L8R6"/>
<evidence type="ECO:0000256" key="2">
    <source>
        <dbReference type="SAM" id="MobiDB-lite"/>
    </source>
</evidence>
<keyword evidence="1" id="KW-0175">Coiled coil</keyword>
<evidence type="ECO:0000256" key="1">
    <source>
        <dbReference type="SAM" id="Coils"/>
    </source>
</evidence>
<proteinExistence type="predicted"/>